<dbReference type="InterPro" id="IPR000719">
    <property type="entry name" value="Prot_kinase_dom"/>
</dbReference>
<dbReference type="PROSITE" id="PS50011">
    <property type="entry name" value="PROTEIN_KINASE_DOM"/>
    <property type="match status" value="1"/>
</dbReference>
<dbReference type="InterPro" id="IPR027417">
    <property type="entry name" value="P-loop_NTPase"/>
</dbReference>
<dbReference type="OrthoDB" id="897068at2759"/>
<dbReference type="GO" id="GO:0005634">
    <property type="term" value="C:nucleus"/>
    <property type="evidence" value="ECO:0007669"/>
    <property type="project" value="UniProtKB-SubCell"/>
</dbReference>
<dbReference type="InterPro" id="IPR011009">
    <property type="entry name" value="Kinase-like_dom_sf"/>
</dbReference>
<dbReference type="SMART" id="SM00220">
    <property type="entry name" value="S_TKc"/>
    <property type="match status" value="1"/>
</dbReference>
<dbReference type="GO" id="GO:0004672">
    <property type="term" value="F:protein kinase activity"/>
    <property type="evidence" value="ECO:0007669"/>
    <property type="project" value="InterPro"/>
</dbReference>
<dbReference type="Proteomes" id="UP000594638">
    <property type="component" value="Unassembled WGS sequence"/>
</dbReference>
<evidence type="ECO:0000259" key="4">
    <source>
        <dbReference type="PROSITE" id="PS50011"/>
    </source>
</evidence>
<evidence type="ECO:0000313" key="6">
    <source>
        <dbReference type="Proteomes" id="UP000594638"/>
    </source>
</evidence>
<keyword evidence="5" id="KW-0347">Helicase</keyword>
<dbReference type="PANTHER" id="PTHR45623:SF13">
    <property type="entry name" value="HELICASE PROTEIN MOM1"/>
    <property type="match status" value="1"/>
</dbReference>
<feature type="region of interest" description="Disordered" evidence="3">
    <location>
        <begin position="1"/>
        <end position="20"/>
    </location>
</feature>
<protein>
    <submittedName>
        <fullName evidence="5">Helicase MOM1-like isoform X1</fullName>
    </submittedName>
</protein>
<dbReference type="SUPFAM" id="SSF56112">
    <property type="entry name" value="Protein kinase-like (PK-like)"/>
    <property type="match status" value="1"/>
</dbReference>
<dbReference type="GO" id="GO:0005524">
    <property type="term" value="F:ATP binding"/>
    <property type="evidence" value="ECO:0007669"/>
    <property type="project" value="InterPro"/>
</dbReference>
<evidence type="ECO:0000256" key="3">
    <source>
        <dbReference type="SAM" id="MobiDB-lite"/>
    </source>
</evidence>
<dbReference type="GO" id="GO:0003682">
    <property type="term" value="F:chromatin binding"/>
    <property type="evidence" value="ECO:0007669"/>
    <property type="project" value="TreeGrafter"/>
</dbReference>
<dbReference type="InterPro" id="IPR038718">
    <property type="entry name" value="SNF2-like_sf"/>
</dbReference>
<gene>
    <name evidence="5" type="ORF">OLEA9_A082661</name>
</gene>
<dbReference type="PANTHER" id="PTHR45623">
    <property type="entry name" value="CHROMODOMAIN-HELICASE-DNA-BINDING PROTEIN 3-RELATED-RELATED"/>
    <property type="match status" value="1"/>
</dbReference>
<dbReference type="GO" id="GO:0000785">
    <property type="term" value="C:chromatin"/>
    <property type="evidence" value="ECO:0007669"/>
    <property type="project" value="TreeGrafter"/>
</dbReference>
<dbReference type="Pfam" id="PF00176">
    <property type="entry name" value="SNF2-rel_dom"/>
    <property type="match status" value="1"/>
</dbReference>
<comment type="caution">
    <text evidence="5">The sequence shown here is derived from an EMBL/GenBank/DDBJ whole genome shotgun (WGS) entry which is preliminary data.</text>
</comment>
<evidence type="ECO:0000313" key="5">
    <source>
        <dbReference type="EMBL" id="CAA2981619.1"/>
    </source>
</evidence>
<keyword evidence="2" id="KW-0539">Nucleus</keyword>
<dbReference type="InterPro" id="IPR000330">
    <property type="entry name" value="SNF2_N"/>
</dbReference>
<dbReference type="Gene3D" id="3.40.50.300">
    <property type="entry name" value="P-loop containing nucleotide triphosphate hydrolases"/>
    <property type="match status" value="1"/>
</dbReference>
<comment type="subcellular location">
    <subcellularLocation>
        <location evidence="1">Nucleus</location>
    </subcellularLocation>
</comment>
<dbReference type="EMBL" id="CACTIH010003676">
    <property type="protein sequence ID" value="CAA2981619.1"/>
    <property type="molecule type" value="Genomic_DNA"/>
</dbReference>
<dbReference type="GO" id="GO:0004386">
    <property type="term" value="F:helicase activity"/>
    <property type="evidence" value="ECO:0007669"/>
    <property type="project" value="UniProtKB-KW"/>
</dbReference>
<dbReference type="Gene3D" id="3.40.50.10810">
    <property type="entry name" value="Tandem AAA-ATPase domain"/>
    <property type="match status" value="1"/>
</dbReference>
<sequence length="498" mass="56093">MELGRCNTHRNRNNSGRSRKGSYIKLSKLPAGGSLPKNQNLLKHVNKLRWYWYNSQNTVVFDNQEWAMTVIAFVLSLTEVCQPFLIIVASDAISQWEAEFTRLSPSIAVTIYSGSRDTRKTIRTLEFFEEGDCMMLQVLLSSPEAVFEDLDILRCIKWEAVIVHECQHSGIENPWEQIKILPTNSRILLFNGQIKDTVSEYLNLLSLLDSCDDLGGFRSDTIDNLGKLKERLARFIAYGSIPELSQFVEYWVPVPMSNCQLEQYCAALLTNSIPLCSCSKSDPVGAFRDILFTVRKCCDHPYLVNSSLQESLIAEGCLATELLDTGIKACGKLQLLDMILSEIKNQGQQVVILCQDLHAPSRVRSTLTAPETQVTKGLMPSASRPEQANFAGDSAGSEVIFLDQVGDKLYIYLEYVSGGFIHKLLQEYEELVESAIFNYTQQILSGLAYLHARKTVHRDIKRANIHVDPNGRVKLADFGMAKHVSTPYVNFLREQSTE</sequence>
<accession>A0A8S0RQW2</accession>
<keyword evidence="6" id="KW-1185">Reference proteome</keyword>
<dbReference type="GO" id="GO:0003677">
    <property type="term" value="F:DNA binding"/>
    <property type="evidence" value="ECO:0007669"/>
    <property type="project" value="TreeGrafter"/>
</dbReference>
<evidence type="ECO:0000256" key="1">
    <source>
        <dbReference type="ARBA" id="ARBA00004123"/>
    </source>
</evidence>
<dbReference type="Pfam" id="PF00069">
    <property type="entry name" value="Pkinase"/>
    <property type="match status" value="1"/>
</dbReference>
<name>A0A8S0RQW2_OLEEU</name>
<feature type="compositionally biased region" description="Basic residues" evidence="3">
    <location>
        <begin position="7"/>
        <end position="20"/>
    </location>
</feature>
<dbReference type="SUPFAM" id="SSF52540">
    <property type="entry name" value="P-loop containing nucleoside triphosphate hydrolases"/>
    <property type="match status" value="2"/>
</dbReference>
<organism evidence="5 6">
    <name type="scientific">Olea europaea subsp. europaea</name>
    <dbReference type="NCBI Taxonomy" id="158383"/>
    <lineage>
        <taxon>Eukaryota</taxon>
        <taxon>Viridiplantae</taxon>
        <taxon>Streptophyta</taxon>
        <taxon>Embryophyta</taxon>
        <taxon>Tracheophyta</taxon>
        <taxon>Spermatophyta</taxon>
        <taxon>Magnoliopsida</taxon>
        <taxon>eudicotyledons</taxon>
        <taxon>Gunneridae</taxon>
        <taxon>Pentapetalae</taxon>
        <taxon>asterids</taxon>
        <taxon>lamiids</taxon>
        <taxon>Lamiales</taxon>
        <taxon>Oleaceae</taxon>
        <taxon>Oleeae</taxon>
        <taxon>Olea</taxon>
    </lineage>
</organism>
<dbReference type="AlphaFoldDB" id="A0A8S0RQW2"/>
<evidence type="ECO:0000256" key="2">
    <source>
        <dbReference type="ARBA" id="ARBA00023242"/>
    </source>
</evidence>
<proteinExistence type="predicted"/>
<keyword evidence="5" id="KW-0547">Nucleotide-binding</keyword>
<dbReference type="Gramene" id="OE9A082661T1">
    <property type="protein sequence ID" value="OE9A082661C1"/>
    <property type="gene ID" value="OE9A082661"/>
</dbReference>
<dbReference type="GO" id="GO:0016887">
    <property type="term" value="F:ATP hydrolysis activity"/>
    <property type="evidence" value="ECO:0007669"/>
    <property type="project" value="TreeGrafter"/>
</dbReference>
<feature type="domain" description="Protein kinase" evidence="4">
    <location>
        <begin position="319"/>
        <end position="498"/>
    </location>
</feature>
<dbReference type="Gene3D" id="1.10.510.10">
    <property type="entry name" value="Transferase(Phosphotransferase) domain 1"/>
    <property type="match status" value="1"/>
</dbReference>
<dbReference type="GO" id="GO:0140658">
    <property type="term" value="F:ATP-dependent chromatin remodeler activity"/>
    <property type="evidence" value="ECO:0007669"/>
    <property type="project" value="TreeGrafter"/>
</dbReference>
<dbReference type="GO" id="GO:0042393">
    <property type="term" value="F:histone binding"/>
    <property type="evidence" value="ECO:0007669"/>
    <property type="project" value="TreeGrafter"/>
</dbReference>
<keyword evidence="5" id="KW-0378">Hydrolase</keyword>
<reference evidence="5 6" key="1">
    <citation type="submission" date="2019-12" db="EMBL/GenBank/DDBJ databases">
        <authorList>
            <person name="Alioto T."/>
            <person name="Alioto T."/>
            <person name="Gomez Garrido J."/>
        </authorList>
    </citation>
    <scope>NUCLEOTIDE SEQUENCE [LARGE SCALE GENOMIC DNA]</scope>
</reference>
<keyword evidence="5" id="KW-0067">ATP-binding</keyword>